<organism evidence="1 2">
    <name type="scientific">Trichonephila clavata</name>
    <name type="common">Joro spider</name>
    <name type="synonym">Nephila clavata</name>
    <dbReference type="NCBI Taxonomy" id="2740835"/>
    <lineage>
        <taxon>Eukaryota</taxon>
        <taxon>Metazoa</taxon>
        <taxon>Ecdysozoa</taxon>
        <taxon>Arthropoda</taxon>
        <taxon>Chelicerata</taxon>
        <taxon>Arachnida</taxon>
        <taxon>Araneae</taxon>
        <taxon>Araneomorphae</taxon>
        <taxon>Entelegynae</taxon>
        <taxon>Araneoidea</taxon>
        <taxon>Nephilidae</taxon>
        <taxon>Trichonephila</taxon>
    </lineage>
</organism>
<evidence type="ECO:0000313" key="1">
    <source>
        <dbReference type="EMBL" id="GFR12992.1"/>
    </source>
</evidence>
<name>A0A8X6GXB6_TRICU</name>
<accession>A0A8X6GXB6</accession>
<reference evidence="1" key="1">
    <citation type="submission" date="2020-07" db="EMBL/GenBank/DDBJ databases">
        <title>Multicomponent nature underlies the extraordinary mechanical properties of spider dragline silk.</title>
        <authorList>
            <person name="Kono N."/>
            <person name="Nakamura H."/>
            <person name="Mori M."/>
            <person name="Yoshida Y."/>
            <person name="Ohtoshi R."/>
            <person name="Malay A.D."/>
            <person name="Moran D.A.P."/>
            <person name="Tomita M."/>
            <person name="Numata K."/>
            <person name="Arakawa K."/>
        </authorList>
    </citation>
    <scope>NUCLEOTIDE SEQUENCE</scope>
</reference>
<keyword evidence="2" id="KW-1185">Reference proteome</keyword>
<protein>
    <submittedName>
        <fullName evidence="1">Uncharacterized protein</fullName>
    </submittedName>
</protein>
<dbReference type="Proteomes" id="UP000887116">
    <property type="component" value="Unassembled WGS sequence"/>
</dbReference>
<dbReference type="AlphaFoldDB" id="A0A8X6GXB6"/>
<dbReference type="EMBL" id="BMAO01007000">
    <property type="protein sequence ID" value="GFR12992.1"/>
    <property type="molecule type" value="Genomic_DNA"/>
</dbReference>
<comment type="caution">
    <text evidence="1">The sequence shown here is derived from an EMBL/GenBank/DDBJ whole genome shotgun (WGS) entry which is preliminary data.</text>
</comment>
<sequence>MTHSPPEGVLLSQHTHSVIARRPLPEPAAGGMFMLTTSAPDENPSRIPRVRRVVCYIEFPLNPADVFSPAERSFHLLCVPSRSTACVRNVLNPLPSSFV</sequence>
<proteinExistence type="predicted"/>
<gene>
    <name evidence="1" type="ORF">TNCT_427871</name>
</gene>
<evidence type="ECO:0000313" key="2">
    <source>
        <dbReference type="Proteomes" id="UP000887116"/>
    </source>
</evidence>